<dbReference type="EMBL" id="JNBS01003494">
    <property type="protein sequence ID" value="OQR86669.1"/>
    <property type="molecule type" value="Genomic_DNA"/>
</dbReference>
<gene>
    <name evidence="1" type="ORF">THRCLA_10523</name>
</gene>
<sequence>ENKDNFENSKAVYQELLTKANEICSALDFHYRLEAEGDESFRIVQLDGKLSSIVWDKDKLESKTELLEKLAKGSETADEALIFDDPSLAITCKNLTITVPTETIIPKPDPFFEVRSNVVRLVGRAQLFVGYGISKGHTTSHVKLLKGMSRTISVYNSTGSHIASIAVDLLYELNKGKSGSSILSPRSLSTLTLKVHLKEITFIAGVVSSEGIYATYQLSLESINQSTKSCTPKVKLSGPSVFDLNHSFTTEVSCPNGQTIEAALENALISIDIWGWGDMIPISLTEKTVEIAQLRQKVFINTPVQSQTDASLSKPQALPIAAKIDVFISVDIEERNADGIYMPVSVKEDGSLRLQQGYARRVVVRAVQADHQYFCLSGITQVRLCQERTIMQTNHTAATALGSATLHGFFKQYSSEPTSPAKPEASLEERNAWVSLAFRSDSTVDSSSRSVSCVMQWDAISNERRCHRGERRQFRVAVALANDLSDVPVVLSKIVVAKICPVATTRKLLQRQVESAWWARESYSRSHRLGNWYAVELGTSRRLDPLAVSEINSNSLLAEKLLDHYGKGVEKLDIAMMLEKFRQQLLAETETITLLDAKETDLNEICKTKSTEEFVVREISDELFIERRLNPGIFVHVSSGALIDTTDDTVCDTNYFHIVTEPTSTDPYAGDMCGFLALNISNNIELPNSTSNWQRRWF</sequence>
<proteinExistence type="predicted"/>
<protein>
    <submittedName>
        <fullName evidence="1">Kinesin</fullName>
    </submittedName>
</protein>
<evidence type="ECO:0000313" key="2">
    <source>
        <dbReference type="Proteomes" id="UP000243217"/>
    </source>
</evidence>
<dbReference type="AlphaFoldDB" id="A0A1V9YLR9"/>
<feature type="non-terminal residue" evidence="1">
    <location>
        <position position="1"/>
    </location>
</feature>
<keyword evidence="2" id="KW-1185">Reference proteome</keyword>
<reference evidence="1 2" key="1">
    <citation type="journal article" date="2014" name="Genome Biol. Evol.">
        <title>The secreted proteins of Achlya hypogyna and Thraustotheca clavata identify the ancestral oomycete secretome and reveal gene acquisitions by horizontal gene transfer.</title>
        <authorList>
            <person name="Misner I."/>
            <person name="Blouin N."/>
            <person name="Leonard G."/>
            <person name="Richards T.A."/>
            <person name="Lane C.E."/>
        </authorList>
    </citation>
    <scope>NUCLEOTIDE SEQUENCE [LARGE SCALE GENOMIC DNA]</scope>
    <source>
        <strain evidence="1 2">ATCC 34112</strain>
    </source>
</reference>
<dbReference type="STRING" id="74557.A0A1V9YLR9"/>
<organism evidence="1 2">
    <name type="scientific">Thraustotheca clavata</name>
    <dbReference type="NCBI Taxonomy" id="74557"/>
    <lineage>
        <taxon>Eukaryota</taxon>
        <taxon>Sar</taxon>
        <taxon>Stramenopiles</taxon>
        <taxon>Oomycota</taxon>
        <taxon>Saprolegniomycetes</taxon>
        <taxon>Saprolegniales</taxon>
        <taxon>Achlyaceae</taxon>
        <taxon>Thraustotheca</taxon>
    </lineage>
</organism>
<evidence type="ECO:0000313" key="1">
    <source>
        <dbReference type="EMBL" id="OQR86669.1"/>
    </source>
</evidence>
<comment type="caution">
    <text evidence="1">The sequence shown here is derived from an EMBL/GenBank/DDBJ whole genome shotgun (WGS) entry which is preliminary data.</text>
</comment>
<dbReference type="OrthoDB" id="3176171at2759"/>
<name>A0A1V9YLR9_9STRA</name>
<dbReference type="Proteomes" id="UP000243217">
    <property type="component" value="Unassembled WGS sequence"/>
</dbReference>
<feature type="non-terminal residue" evidence="1">
    <location>
        <position position="698"/>
    </location>
</feature>
<accession>A0A1V9YLR9</accession>